<proteinExistence type="predicted"/>
<accession>A0A0E9XNE0</accession>
<reference evidence="1" key="1">
    <citation type="submission" date="2014-11" db="EMBL/GenBank/DDBJ databases">
        <authorList>
            <person name="Amaro Gonzalez C."/>
        </authorList>
    </citation>
    <scope>NUCLEOTIDE SEQUENCE</scope>
</reference>
<reference evidence="1" key="2">
    <citation type="journal article" date="2015" name="Fish Shellfish Immunol.">
        <title>Early steps in the European eel (Anguilla anguilla)-Vibrio vulnificus interaction in the gills: Role of the RtxA13 toxin.</title>
        <authorList>
            <person name="Callol A."/>
            <person name="Pajuelo D."/>
            <person name="Ebbesson L."/>
            <person name="Teles M."/>
            <person name="MacKenzie S."/>
            <person name="Amaro C."/>
        </authorList>
    </citation>
    <scope>NUCLEOTIDE SEQUENCE</scope>
</reference>
<dbReference type="EMBL" id="GBXM01004345">
    <property type="protein sequence ID" value="JAI04233.1"/>
    <property type="molecule type" value="Transcribed_RNA"/>
</dbReference>
<protein>
    <submittedName>
        <fullName evidence="1">Uncharacterized protein</fullName>
    </submittedName>
</protein>
<organism evidence="1">
    <name type="scientific">Anguilla anguilla</name>
    <name type="common">European freshwater eel</name>
    <name type="synonym">Muraena anguilla</name>
    <dbReference type="NCBI Taxonomy" id="7936"/>
    <lineage>
        <taxon>Eukaryota</taxon>
        <taxon>Metazoa</taxon>
        <taxon>Chordata</taxon>
        <taxon>Craniata</taxon>
        <taxon>Vertebrata</taxon>
        <taxon>Euteleostomi</taxon>
        <taxon>Actinopterygii</taxon>
        <taxon>Neopterygii</taxon>
        <taxon>Teleostei</taxon>
        <taxon>Anguilliformes</taxon>
        <taxon>Anguillidae</taxon>
        <taxon>Anguilla</taxon>
    </lineage>
</organism>
<sequence>MFSIRCNILLNPCSFGPCPKLRTCLLLSIQVVKRA</sequence>
<evidence type="ECO:0000313" key="1">
    <source>
        <dbReference type="EMBL" id="JAI04233.1"/>
    </source>
</evidence>
<name>A0A0E9XNE0_ANGAN</name>
<dbReference type="AlphaFoldDB" id="A0A0E9XNE0"/>